<accession>A0A1G5JC84</accession>
<feature type="compositionally biased region" description="Basic and acidic residues" evidence="1">
    <location>
        <begin position="57"/>
        <end position="71"/>
    </location>
</feature>
<dbReference type="EMBL" id="FMVT01000012">
    <property type="protein sequence ID" value="SCY85976.1"/>
    <property type="molecule type" value="Genomic_DNA"/>
</dbReference>
<dbReference type="AlphaFoldDB" id="A0A1G5JC84"/>
<dbReference type="Proteomes" id="UP000199502">
    <property type="component" value="Unassembled WGS sequence"/>
</dbReference>
<organism evidence="3 4">
    <name type="scientific">Paracoccus tibetensis</name>
    <dbReference type="NCBI Taxonomy" id="336292"/>
    <lineage>
        <taxon>Bacteria</taxon>
        <taxon>Pseudomonadati</taxon>
        <taxon>Pseudomonadota</taxon>
        <taxon>Alphaproteobacteria</taxon>
        <taxon>Rhodobacterales</taxon>
        <taxon>Paracoccaceae</taxon>
        <taxon>Paracoccus</taxon>
    </lineage>
</organism>
<dbReference type="STRING" id="336292.SAMN05660710_03109"/>
<keyword evidence="4" id="KW-1185">Reference proteome</keyword>
<evidence type="ECO:0000313" key="3">
    <source>
        <dbReference type="EMBL" id="SCY85976.1"/>
    </source>
</evidence>
<evidence type="ECO:0000313" key="4">
    <source>
        <dbReference type="Proteomes" id="UP000199502"/>
    </source>
</evidence>
<feature type="region of interest" description="Disordered" evidence="1">
    <location>
        <begin position="42"/>
        <end position="71"/>
    </location>
</feature>
<protein>
    <recommendedName>
        <fullName evidence="2">Hypervirulence associated protein TUDOR domain-containing protein</fullName>
    </recommendedName>
</protein>
<feature type="domain" description="Hypervirulence associated protein TUDOR" evidence="2">
    <location>
        <begin position="6"/>
        <end position="67"/>
    </location>
</feature>
<dbReference type="RefSeq" id="WP_090746679.1">
    <property type="nucleotide sequence ID" value="NZ_FMVT01000012.1"/>
</dbReference>
<sequence>MSFRKGTKVRWNWSGSTATGKITEIFTEDVERTIKGSKIKRKASKDDPAYMIEQEDGDRVLKSKSEIERAD</sequence>
<dbReference type="OrthoDB" id="283968at2"/>
<dbReference type="InterPro" id="IPR021331">
    <property type="entry name" value="Hva1_TUDOR"/>
</dbReference>
<evidence type="ECO:0000259" key="2">
    <source>
        <dbReference type="Pfam" id="PF11160"/>
    </source>
</evidence>
<name>A0A1G5JC84_9RHOB</name>
<gene>
    <name evidence="3" type="ORF">SAMN05660710_03109</name>
</gene>
<proteinExistence type="predicted"/>
<dbReference type="Pfam" id="PF11160">
    <property type="entry name" value="Hva1_TUDOR"/>
    <property type="match status" value="1"/>
</dbReference>
<reference evidence="3 4" key="1">
    <citation type="submission" date="2016-10" db="EMBL/GenBank/DDBJ databases">
        <authorList>
            <person name="de Groot N.N."/>
        </authorList>
    </citation>
    <scope>NUCLEOTIDE SEQUENCE [LARGE SCALE GENOMIC DNA]</scope>
    <source>
        <strain evidence="3 4">CGMCC 1.8925</strain>
    </source>
</reference>
<evidence type="ECO:0000256" key="1">
    <source>
        <dbReference type="SAM" id="MobiDB-lite"/>
    </source>
</evidence>